<dbReference type="Pfam" id="PF10269">
    <property type="entry name" value="Tmemb_185A"/>
    <property type="match status" value="1"/>
</dbReference>
<evidence type="ECO:0000313" key="2">
    <source>
        <dbReference type="EMBL" id="CAF0986499.1"/>
    </source>
</evidence>
<feature type="transmembrane region" description="Helical" evidence="1">
    <location>
        <begin position="217"/>
        <end position="235"/>
    </location>
</feature>
<feature type="transmembrane region" description="Helical" evidence="1">
    <location>
        <begin position="143"/>
        <end position="162"/>
    </location>
</feature>
<gene>
    <name evidence="2" type="ORF">JYZ213_LOCUS15220</name>
</gene>
<feature type="transmembrane region" description="Helical" evidence="1">
    <location>
        <begin position="113"/>
        <end position="136"/>
    </location>
</feature>
<reference evidence="2" key="1">
    <citation type="submission" date="2021-02" db="EMBL/GenBank/DDBJ databases">
        <authorList>
            <person name="Nowell W R."/>
        </authorList>
    </citation>
    <scope>NUCLEOTIDE SEQUENCE</scope>
</reference>
<feature type="transmembrane region" description="Helical" evidence="1">
    <location>
        <begin position="12"/>
        <end position="32"/>
    </location>
</feature>
<feature type="transmembrane region" description="Helical" evidence="1">
    <location>
        <begin position="247"/>
        <end position="268"/>
    </location>
</feature>
<dbReference type="PANTHER" id="PTHR13568:SF6">
    <property type="entry name" value="TRANSMEMBRANE PROTEIN 185A"/>
    <property type="match status" value="1"/>
</dbReference>
<evidence type="ECO:0000256" key="1">
    <source>
        <dbReference type="SAM" id="Phobius"/>
    </source>
</evidence>
<dbReference type="AlphaFoldDB" id="A0A814FRE9"/>
<keyword evidence="1" id="KW-1133">Transmembrane helix</keyword>
<accession>A0A814FRE9</accession>
<dbReference type="EMBL" id="CAJNOG010000130">
    <property type="protein sequence ID" value="CAF0986499.1"/>
    <property type="molecule type" value="Genomic_DNA"/>
</dbReference>
<comment type="caution">
    <text evidence="2">The sequence shown here is derived from an EMBL/GenBank/DDBJ whole genome shotgun (WGS) entry which is preliminary data.</text>
</comment>
<feature type="transmembrane region" description="Helical" evidence="1">
    <location>
        <begin position="38"/>
        <end position="65"/>
    </location>
</feature>
<feature type="transmembrane region" description="Helical" evidence="1">
    <location>
        <begin position="85"/>
        <end position="101"/>
    </location>
</feature>
<proteinExistence type="predicted"/>
<organism evidence="2 3">
    <name type="scientific">Adineta steineri</name>
    <dbReference type="NCBI Taxonomy" id="433720"/>
    <lineage>
        <taxon>Eukaryota</taxon>
        <taxon>Metazoa</taxon>
        <taxon>Spiralia</taxon>
        <taxon>Gnathifera</taxon>
        <taxon>Rotifera</taxon>
        <taxon>Eurotatoria</taxon>
        <taxon>Bdelloidea</taxon>
        <taxon>Adinetida</taxon>
        <taxon>Adinetidae</taxon>
        <taxon>Adineta</taxon>
    </lineage>
</organism>
<dbReference type="Proteomes" id="UP000663845">
    <property type="component" value="Unassembled WGS sequence"/>
</dbReference>
<sequence length="365" mass="42484">MDTSKYIQSCNPARFVITFSLLIFSILFALQLDGYIKISYWLVFLPLFIWKMLVVFGACTGVFLWCKNGERNRFIRTPDNDCRALIIYFFLHILIFIFEILTCDKLENHLDIHWTVCFIPLFLCTCLAFLSCLWSLKVQRNFLIQAFISANGLFFLFFPLRLDDLITWRYVVVFIPLWISLCITLLFVISKLILAIIHRCSRRLITNQRESSTITEAFIYAIMFIPFSIFAILLADRLDLEDNEQNGKISFTVIAIPLWIALIAWLTFSFGATDSNPWWFGLRRDLFEIILGKCPFITLYFNNQFKFGPHSSTTAPTNNIIIDVTTSSVNKNNESMNMNKLLTANTNNEKNSSIQYHFMSLLEPD</sequence>
<dbReference type="InterPro" id="IPR019396">
    <property type="entry name" value="TM_Fragile-X-F-assoc"/>
</dbReference>
<name>A0A814FRE9_9BILA</name>
<dbReference type="PANTHER" id="PTHR13568">
    <property type="entry name" value="FAM11A, B PROTEIN"/>
    <property type="match status" value="1"/>
</dbReference>
<protein>
    <submittedName>
        <fullName evidence="2">Uncharacterized protein</fullName>
    </submittedName>
</protein>
<keyword evidence="1" id="KW-0472">Membrane</keyword>
<keyword evidence="1" id="KW-0812">Transmembrane</keyword>
<feature type="transmembrane region" description="Helical" evidence="1">
    <location>
        <begin position="168"/>
        <end position="197"/>
    </location>
</feature>
<evidence type="ECO:0000313" key="3">
    <source>
        <dbReference type="Proteomes" id="UP000663845"/>
    </source>
</evidence>